<dbReference type="PROSITE" id="PS51257">
    <property type="entry name" value="PROKAR_LIPOPROTEIN"/>
    <property type="match status" value="1"/>
</dbReference>
<evidence type="ECO:0000313" key="2">
    <source>
        <dbReference type="EMBL" id="CAE1165055.1"/>
    </source>
</evidence>
<sequence length="682" mass="77213">MTLVKLNSFLNLLSFFCSTDLQFLLLFLFSCTEYDNQQYIISIEKEIQLIKDFSRDIEMTKLSIIKLQESVSEMDESTKRVHKQYTMNRDNCISLKKTSTLLTQHFAALTKKLDTFISKYKEEKDENQKILDHYWNIWKDYDAKYQTLSFVQVLENKMKEFSITEAHLKDKKQEKQELITNFVNLQGSKLLNNQELQSIRKQKNISLLESKIKQKNKEKHVDNSSPEEPELNKESIQPDMCLAPEEPQIPEEMDDQCLDKVGNEYVPSKQLPRSEPKTHFSLQPENSSITYEKNVLISKTCEKTSQSFHDANLFKQPDISYAKNQRSTVLNTKQVSQPLVSIINTVMPEDIMRSTKTSISDTVDRLPNAASISMVSLHSPLIQNGMLKQTASGNCNQLKDNSDNKITLVPSTSVHNSCADIQVTQSVSLASQQIPAVLTPSHFPSEAPQTSLPISNSNSNSSQMTTSSKQPPLSTAPEIAQISADNNEGTLTTVALGVGQKLFDFDEHQKFLQKFHSSPGAPSLRQRPMFQMTDQKTNDEKVDEKTRVENPFFLQSFFTEQDEISQCKQTPVSAKSSETTFLSPYTDPFPGFNQNSGNETAASPLDLGFSNSLGETTSETNFFSFDANSEFTQTEDSTVSFTFNFNASELIASVNYDKVESIQKVERLPLEKERKRVAGNDP</sequence>
<name>A0A812B0D4_ACAPH</name>
<gene>
    <name evidence="2" type="ORF">SPHA_8288</name>
</gene>
<evidence type="ECO:0008006" key="4">
    <source>
        <dbReference type="Google" id="ProtNLM"/>
    </source>
</evidence>
<accession>A0A812B0D4</accession>
<feature type="region of interest" description="Disordered" evidence="1">
    <location>
        <begin position="214"/>
        <end position="237"/>
    </location>
</feature>
<evidence type="ECO:0000256" key="1">
    <source>
        <dbReference type="SAM" id="MobiDB-lite"/>
    </source>
</evidence>
<reference evidence="2" key="1">
    <citation type="submission" date="2021-01" db="EMBL/GenBank/DDBJ databases">
        <authorList>
            <person name="Li R."/>
            <person name="Bekaert M."/>
        </authorList>
    </citation>
    <scope>NUCLEOTIDE SEQUENCE</scope>
    <source>
        <strain evidence="2">Farmed</strain>
    </source>
</reference>
<feature type="region of interest" description="Disordered" evidence="1">
    <location>
        <begin position="440"/>
        <end position="475"/>
    </location>
</feature>
<dbReference type="Proteomes" id="UP000597762">
    <property type="component" value="Unassembled WGS sequence"/>
</dbReference>
<evidence type="ECO:0000313" key="3">
    <source>
        <dbReference type="Proteomes" id="UP000597762"/>
    </source>
</evidence>
<dbReference type="AlphaFoldDB" id="A0A812B0D4"/>
<comment type="caution">
    <text evidence="2">The sequence shown here is derived from an EMBL/GenBank/DDBJ whole genome shotgun (WGS) entry which is preliminary data.</text>
</comment>
<dbReference type="EMBL" id="CAHIKZ030000269">
    <property type="protein sequence ID" value="CAE1165055.1"/>
    <property type="molecule type" value="Genomic_DNA"/>
</dbReference>
<feature type="compositionally biased region" description="Low complexity" evidence="1">
    <location>
        <begin position="450"/>
        <end position="468"/>
    </location>
</feature>
<protein>
    <recommendedName>
        <fullName evidence="4">Protein SIX6OS1</fullName>
    </recommendedName>
</protein>
<dbReference type="OrthoDB" id="6022714at2759"/>
<proteinExistence type="predicted"/>
<keyword evidence="3" id="KW-1185">Reference proteome</keyword>
<organism evidence="2 3">
    <name type="scientific">Acanthosepion pharaonis</name>
    <name type="common">Pharaoh cuttlefish</name>
    <name type="synonym">Sepia pharaonis</name>
    <dbReference type="NCBI Taxonomy" id="158019"/>
    <lineage>
        <taxon>Eukaryota</taxon>
        <taxon>Metazoa</taxon>
        <taxon>Spiralia</taxon>
        <taxon>Lophotrochozoa</taxon>
        <taxon>Mollusca</taxon>
        <taxon>Cephalopoda</taxon>
        <taxon>Coleoidea</taxon>
        <taxon>Decapodiformes</taxon>
        <taxon>Sepiida</taxon>
        <taxon>Sepiina</taxon>
        <taxon>Sepiidae</taxon>
        <taxon>Acanthosepion</taxon>
    </lineage>
</organism>